<comment type="caution">
    <text evidence="1">The sequence shown here is derived from an EMBL/GenBank/DDBJ whole genome shotgun (WGS) entry which is preliminary data.</text>
</comment>
<reference evidence="1 2" key="1">
    <citation type="submission" date="2021-02" db="EMBL/GenBank/DDBJ databases">
        <title>Leptospira ainlahdjerensis sp. nov., Leptospira ainazelensis sp. nov., Leptospira abararensis sp. nov. and Leptospira chreensis sp. nov., four new species isolated from water sources in Algeria.</title>
        <authorList>
            <person name="Amara Korba A."/>
            <person name="Kainiu M."/>
            <person name="Vincent A.T."/>
            <person name="Mariet J.-F."/>
            <person name="Veyrier F.J."/>
            <person name="Goarant C."/>
            <person name="Picardeau M."/>
        </authorList>
    </citation>
    <scope>NUCLEOTIDE SEQUENCE [LARGE SCALE GENOMIC DNA]</scope>
    <source>
        <strain evidence="1 2">201903070</strain>
    </source>
</reference>
<sequence>MSEVGIRLIETEFVKGRKQPVDIYEVYESGLEEFREFKFKDVFSEELYECKVGEFCQASMNFD</sequence>
<proteinExistence type="predicted"/>
<evidence type="ECO:0000313" key="1">
    <source>
        <dbReference type="EMBL" id="MBM9576796.1"/>
    </source>
</evidence>
<dbReference type="EMBL" id="JAFFPU010000024">
    <property type="protein sequence ID" value="MBM9576796.1"/>
    <property type="molecule type" value="Genomic_DNA"/>
</dbReference>
<keyword evidence="2" id="KW-1185">Reference proteome</keyword>
<dbReference type="RefSeq" id="WP_205278933.1">
    <property type="nucleotide sequence ID" value="NZ_JAFFPU010000024.1"/>
</dbReference>
<organism evidence="1 2">
    <name type="scientific">Leptospira ainlahdjerensis</name>
    <dbReference type="NCBI Taxonomy" id="2810033"/>
    <lineage>
        <taxon>Bacteria</taxon>
        <taxon>Pseudomonadati</taxon>
        <taxon>Spirochaetota</taxon>
        <taxon>Spirochaetia</taxon>
        <taxon>Leptospirales</taxon>
        <taxon>Leptospiraceae</taxon>
        <taxon>Leptospira</taxon>
    </lineage>
</organism>
<accession>A0ABS2U8U2</accession>
<dbReference type="Proteomes" id="UP000724686">
    <property type="component" value="Unassembled WGS sequence"/>
</dbReference>
<protein>
    <submittedName>
        <fullName evidence="1">Uncharacterized protein</fullName>
    </submittedName>
</protein>
<gene>
    <name evidence="1" type="ORF">JWG45_06470</name>
</gene>
<name>A0ABS2U8U2_9LEPT</name>
<evidence type="ECO:0000313" key="2">
    <source>
        <dbReference type="Proteomes" id="UP000724686"/>
    </source>
</evidence>